<accession>A0AAV5TWL9</accession>
<dbReference type="Gene3D" id="3.30.30.30">
    <property type="match status" value="1"/>
</dbReference>
<comment type="similarity">
    <text evidence="1 4">Belongs to the heat shock protein 70 family.</text>
</comment>
<reference evidence="5" key="1">
    <citation type="submission" date="2023-10" db="EMBL/GenBank/DDBJ databases">
        <title>Genome assembly of Pristionchus species.</title>
        <authorList>
            <person name="Yoshida K."/>
            <person name="Sommer R.J."/>
        </authorList>
    </citation>
    <scope>NUCLEOTIDE SEQUENCE</scope>
    <source>
        <strain evidence="5">RS0144</strain>
    </source>
</reference>
<dbReference type="Gene3D" id="3.30.420.40">
    <property type="match status" value="2"/>
</dbReference>
<evidence type="ECO:0000256" key="4">
    <source>
        <dbReference type="RuleBase" id="RU003322"/>
    </source>
</evidence>
<sequence>MHKANAIGIDFGTTNSCVSVVCNGRVEIIANDQSFDLTTPSYVAFTDSGLMIGDSAANQADSNSRNTIYGTKRLIGRKFDDFVIQADIKQWPFKVISVDGGKPKLQVELHDETKLFAPEEISAMILIKMKETAEAFIRSPVTNAVISVPSLFNDSQRQAVKDSAEIAGLNVIRIVNDTAMSAVAYGLDKKGGGECNVLVFDLGGGTLGVSALTIEDGICEVKSVAGDNHLGGEDFNNRMVDHFVAEFKRRLKKDLSSDPRALRRLRTACERAKIILSTSCQASIGINSFFDGLDFVSNITRICFEELCADLFLATIGPVERCLRDARMKKESIHEIVLVGGSSRIPKVQQLLSDFFNGKQLNTSIDPDEAVAYGASVMAAILSGDESEVFKDLLLLDGASFSLGIETTGGVMRSLIKSNTTIPTKTSQTFTTCADNQPAVLIQVYEGNRNLVRDNNHLGTIGLTGIQPAPRGEPQIEVTFDIGANGSLYVSVADITTGRQNKITVTNDKGRLAKDEIERMRVTTAAMVSQSTGMNLHPELGVMVMSRAQ</sequence>
<dbReference type="InterPro" id="IPR043129">
    <property type="entry name" value="ATPase_NBD"/>
</dbReference>
<dbReference type="GO" id="GO:0006950">
    <property type="term" value="P:response to stress"/>
    <property type="evidence" value="ECO:0007669"/>
    <property type="project" value="UniProtKB-ARBA"/>
</dbReference>
<keyword evidence="3 4" id="KW-0067">ATP-binding</keyword>
<dbReference type="InterPro" id="IPR029047">
    <property type="entry name" value="HSP70_peptide-bd_sf"/>
</dbReference>
<dbReference type="GO" id="GO:0140662">
    <property type="term" value="F:ATP-dependent protein folding chaperone"/>
    <property type="evidence" value="ECO:0007669"/>
    <property type="project" value="InterPro"/>
</dbReference>
<evidence type="ECO:0000256" key="2">
    <source>
        <dbReference type="ARBA" id="ARBA00022741"/>
    </source>
</evidence>
<evidence type="ECO:0000313" key="5">
    <source>
        <dbReference type="EMBL" id="GMS98950.1"/>
    </source>
</evidence>
<dbReference type="FunFam" id="2.60.34.10:FF:000012">
    <property type="entry name" value="Heat shock 70 kDa protein"/>
    <property type="match status" value="1"/>
</dbReference>
<comment type="caution">
    <text evidence="5">The sequence shown here is derived from an EMBL/GenBank/DDBJ whole genome shotgun (WGS) entry which is preliminary data.</text>
</comment>
<dbReference type="PROSITE" id="PS01036">
    <property type="entry name" value="HSP70_3"/>
    <property type="match status" value="1"/>
</dbReference>
<protein>
    <submittedName>
        <fullName evidence="5">Uncharacterized protein</fullName>
    </submittedName>
</protein>
<name>A0AAV5TWL9_9BILA</name>
<dbReference type="Pfam" id="PF00012">
    <property type="entry name" value="HSP70"/>
    <property type="match status" value="1"/>
</dbReference>
<dbReference type="Gene3D" id="2.60.34.10">
    <property type="entry name" value="Substrate Binding Domain Of DNAk, Chain A, domain 1"/>
    <property type="match status" value="1"/>
</dbReference>
<dbReference type="GO" id="GO:0005524">
    <property type="term" value="F:ATP binding"/>
    <property type="evidence" value="ECO:0007669"/>
    <property type="project" value="UniProtKB-KW"/>
</dbReference>
<dbReference type="Gene3D" id="3.90.640.10">
    <property type="entry name" value="Actin, Chain A, domain 4"/>
    <property type="match status" value="1"/>
</dbReference>
<gene>
    <name evidence="5" type="ORF">PENTCL1PPCAC_21125</name>
</gene>
<dbReference type="AlphaFoldDB" id="A0AAV5TWL9"/>
<keyword evidence="2 4" id="KW-0547">Nucleotide-binding</keyword>
<keyword evidence="6" id="KW-1185">Reference proteome</keyword>
<evidence type="ECO:0000256" key="1">
    <source>
        <dbReference type="ARBA" id="ARBA00007381"/>
    </source>
</evidence>
<evidence type="ECO:0000256" key="3">
    <source>
        <dbReference type="ARBA" id="ARBA00022840"/>
    </source>
</evidence>
<organism evidence="5 6">
    <name type="scientific">Pristionchus entomophagus</name>
    <dbReference type="NCBI Taxonomy" id="358040"/>
    <lineage>
        <taxon>Eukaryota</taxon>
        <taxon>Metazoa</taxon>
        <taxon>Ecdysozoa</taxon>
        <taxon>Nematoda</taxon>
        <taxon>Chromadorea</taxon>
        <taxon>Rhabditida</taxon>
        <taxon>Rhabditina</taxon>
        <taxon>Diplogasteromorpha</taxon>
        <taxon>Diplogasteroidea</taxon>
        <taxon>Neodiplogasteridae</taxon>
        <taxon>Pristionchus</taxon>
    </lineage>
</organism>
<dbReference type="SUPFAM" id="SSF100920">
    <property type="entry name" value="Heat shock protein 70kD (HSP70), peptide-binding domain"/>
    <property type="match status" value="1"/>
</dbReference>
<dbReference type="PRINTS" id="PR00301">
    <property type="entry name" value="HEATSHOCK70"/>
</dbReference>
<dbReference type="PANTHER" id="PTHR19375">
    <property type="entry name" value="HEAT SHOCK PROTEIN 70KDA"/>
    <property type="match status" value="1"/>
</dbReference>
<dbReference type="InterPro" id="IPR013126">
    <property type="entry name" value="Hsp_70_fam"/>
</dbReference>
<dbReference type="EMBL" id="BTSX01000005">
    <property type="protein sequence ID" value="GMS98950.1"/>
    <property type="molecule type" value="Genomic_DNA"/>
</dbReference>
<evidence type="ECO:0000313" key="6">
    <source>
        <dbReference type="Proteomes" id="UP001432027"/>
    </source>
</evidence>
<dbReference type="Proteomes" id="UP001432027">
    <property type="component" value="Unassembled WGS sequence"/>
</dbReference>
<proteinExistence type="inferred from homology"/>
<dbReference type="FunFam" id="3.90.640.10:FF:000002">
    <property type="entry name" value="Heat shock 70 kDa"/>
    <property type="match status" value="1"/>
</dbReference>
<dbReference type="FunFam" id="3.30.30.30:FF:000001">
    <property type="entry name" value="heat shock 70 kDa protein-like"/>
    <property type="match status" value="1"/>
</dbReference>
<dbReference type="SUPFAM" id="SSF53067">
    <property type="entry name" value="Actin-like ATPase domain"/>
    <property type="match status" value="2"/>
</dbReference>
<dbReference type="InterPro" id="IPR018181">
    <property type="entry name" value="Heat_shock_70_CS"/>
</dbReference>